<evidence type="ECO:0000313" key="7">
    <source>
        <dbReference type="EMBL" id="KJE76918.1"/>
    </source>
</evidence>
<dbReference type="Gene3D" id="1.10.155.10">
    <property type="entry name" value="Chemotaxis receptor methyltransferase CheR, N-terminal domain"/>
    <property type="match status" value="1"/>
</dbReference>
<dbReference type="InterPro" id="IPR029063">
    <property type="entry name" value="SAM-dependent_MTases_sf"/>
</dbReference>
<dbReference type="SMART" id="SM00138">
    <property type="entry name" value="MeTrc"/>
    <property type="match status" value="1"/>
</dbReference>
<dbReference type="PANTHER" id="PTHR24422">
    <property type="entry name" value="CHEMOTAXIS PROTEIN METHYLTRANSFERASE"/>
    <property type="match status" value="1"/>
</dbReference>
<dbReference type="SUPFAM" id="SSF53335">
    <property type="entry name" value="S-adenosyl-L-methionine-dependent methyltransferases"/>
    <property type="match status" value="1"/>
</dbReference>
<dbReference type="InterPro" id="IPR050903">
    <property type="entry name" value="Bact_Chemotaxis_MeTrfase"/>
</dbReference>
<comment type="catalytic activity">
    <reaction evidence="1">
        <text>L-glutamyl-[protein] + S-adenosyl-L-methionine = [protein]-L-glutamate 5-O-methyl ester + S-adenosyl-L-homocysteine</text>
        <dbReference type="Rhea" id="RHEA:24452"/>
        <dbReference type="Rhea" id="RHEA-COMP:10208"/>
        <dbReference type="Rhea" id="RHEA-COMP:10311"/>
        <dbReference type="ChEBI" id="CHEBI:29973"/>
        <dbReference type="ChEBI" id="CHEBI:57856"/>
        <dbReference type="ChEBI" id="CHEBI:59789"/>
        <dbReference type="ChEBI" id="CHEBI:82795"/>
        <dbReference type="EC" id="2.1.1.80"/>
    </reaction>
</comment>
<evidence type="ECO:0000256" key="4">
    <source>
        <dbReference type="ARBA" id="ARBA00022679"/>
    </source>
</evidence>
<evidence type="ECO:0000259" key="6">
    <source>
        <dbReference type="PROSITE" id="PS50123"/>
    </source>
</evidence>
<protein>
    <recommendedName>
        <fullName evidence="2">protein-glutamate O-methyltransferase</fullName>
        <ecNumber evidence="2">2.1.1.80</ecNumber>
    </recommendedName>
</protein>
<dbReference type="EC" id="2.1.1.80" evidence="2"/>
<evidence type="ECO:0000256" key="5">
    <source>
        <dbReference type="ARBA" id="ARBA00022691"/>
    </source>
</evidence>
<accession>A0A0D8FUF8</accession>
<dbReference type="AlphaFoldDB" id="A0A0D8FUF8"/>
<keyword evidence="3 7" id="KW-0489">Methyltransferase</keyword>
<dbReference type="GeneID" id="78372468"/>
<dbReference type="InterPro" id="IPR036804">
    <property type="entry name" value="CheR_N_sf"/>
</dbReference>
<dbReference type="SUPFAM" id="SSF47757">
    <property type="entry name" value="Chemotaxis receptor methyltransferase CheR, N-terminal domain"/>
    <property type="match status" value="1"/>
</dbReference>
<proteinExistence type="predicted"/>
<dbReference type="RefSeq" id="WP_052565771.1">
    <property type="nucleotide sequence ID" value="NZ_JQKF01000025.1"/>
</dbReference>
<feature type="domain" description="CheR-type methyltransferase" evidence="6">
    <location>
        <begin position="1"/>
        <end position="271"/>
    </location>
</feature>
<organism evidence="7 8">
    <name type="scientific">Ferrimicrobium acidiphilum DSM 19497</name>
    <dbReference type="NCBI Taxonomy" id="1121877"/>
    <lineage>
        <taxon>Bacteria</taxon>
        <taxon>Bacillati</taxon>
        <taxon>Actinomycetota</taxon>
        <taxon>Acidimicrobiia</taxon>
        <taxon>Acidimicrobiales</taxon>
        <taxon>Acidimicrobiaceae</taxon>
        <taxon>Ferrimicrobium</taxon>
    </lineage>
</organism>
<dbReference type="PROSITE" id="PS50123">
    <property type="entry name" value="CHER"/>
    <property type="match status" value="1"/>
</dbReference>
<dbReference type="Pfam" id="PF01739">
    <property type="entry name" value="CheR"/>
    <property type="match status" value="1"/>
</dbReference>
<gene>
    <name evidence="7" type="primary">cheR2</name>
    <name evidence="7" type="ORF">FEAC_12420</name>
</gene>
<dbReference type="eggNOG" id="COG1352">
    <property type="taxonomic scope" value="Bacteria"/>
</dbReference>
<dbReference type="GO" id="GO:0008983">
    <property type="term" value="F:protein-glutamate O-methyltransferase activity"/>
    <property type="evidence" value="ECO:0007669"/>
    <property type="project" value="UniProtKB-EC"/>
</dbReference>
<comment type="caution">
    <text evidence="7">The sequence shown here is derived from an EMBL/GenBank/DDBJ whole genome shotgun (WGS) entry which is preliminary data.</text>
</comment>
<dbReference type="OrthoDB" id="9816309at2"/>
<dbReference type="Proteomes" id="UP000032336">
    <property type="component" value="Unassembled WGS sequence"/>
</dbReference>
<evidence type="ECO:0000256" key="2">
    <source>
        <dbReference type="ARBA" id="ARBA00012534"/>
    </source>
</evidence>
<dbReference type="GO" id="GO:0032259">
    <property type="term" value="P:methylation"/>
    <property type="evidence" value="ECO:0007669"/>
    <property type="project" value="UniProtKB-KW"/>
</dbReference>
<evidence type="ECO:0000313" key="8">
    <source>
        <dbReference type="Proteomes" id="UP000032336"/>
    </source>
</evidence>
<dbReference type="InterPro" id="IPR000780">
    <property type="entry name" value="CheR_MeTrfase"/>
</dbReference>
<dbReference type="STRING" id="1121877.FEAC_12420"/>
<dbReference type="Gene3D" id="3.40.50.150">
    <property type="entry name" value="Vaccinia Virus protein VP39"/>
    <property type="match status" value="1"/>
</dbReference>
<dbReference type="InterPro" id="IPR022642">
    <property type="entry name" value="CheR_C"/>
</dbReference>
<name>A0A0D8FUF8_9ACTN</name>
<reference evidence="7 8" key="1">
    <citation type="submission" date="2015-01" db="EMBL/GenBank/DDBJ databases">
        <title>Draft genome of the acidophilic iron oxidizer Ferrimicrobium acidiphilum strain T23.</title>
        <authorList>
            <person name="Poehlein A."/>
            <person name="Eisen S."/>
            <person name="Schloemann M."/>
            <person name="Johnson B.D."/>
            <person name="Daniel R."/>
            <person name="Muehling M."/>
        </authorList>
    </citation>
    <scope>NUCLEOTIDE SEQUENCE [LARGE SCALE GENOMIC DNA]</scope>
    <source>
        <strain evidence="7 8">T23</strain>
    </source>
</reference>
<evidence type="ECO:0000256" key="1">
    <source>
        <dbReference type="ARBA" id="ARBA00001541"/>
    </source>
</evidence>
<dbReference type="EMBL" id="JXUW01000009">
    <property type="protein sequence ID" value="KJE76918.1"/>
    <property type="molecule type" value="Genomic_DNA"/>
</dbReference>
<dbReference type="PRINTS" id="PR00996">
    <property type="entry name" value="CHERMTFRASE"/>
</dbReference>
<keyword evidence="4 7" id="KW-0808">Transferase</keyword>
<sequence>MSVTLATYNRLAGFLNSEIALQLGDGRSYLVEHRLSPLLIRFGVDSLDELVCQLVGDRDPLLIQAVIDAMVTSETSFFREPATFDLVRTRVIPRLFEERQGRALRVWSGAAASGQEAYSVAMLLIDRFPSLARTANILATDVSFRMVQRTRLGWYSELEVERGLPRPLLGRFLVPERNGYKVRPELAALVAARQMNLAKPWQVLGTFDLVFLRNILIYFSPEVKRRVAGQLVEHLNPGSVVVMAAAESLPDIGRRFEKVVATESHILRFVG</sequence>
<dbReference type="PANTHER" id="PTHR24422:SF21">
    <property type="entry name" value="CHEMOTAXIS PROTEIN METHYLTRANSFERASE 1"/>
    <property type="match status" value="1"/>
</dbReference>
<evidence type="ECO:0000256" key="3">
    <source>
        <dbReference type="ARBA" id="ARBA00022603"/>
    </source>
</evidence>
<keyword evidence="8" id="KW-1185">Reference proteome</keyword>
<keyword evidence="5" id="KW-0949">S-adenosyl-L-methionine</keyword>